<dbReference type="HOGENOM" id="CLU_3376020_0_0_6"/>
<reference evidence="1 2" key="1">
    <citation type="submission" date="2013-09" db="EMBL/GenBank/DDBJ databases">
        <title>Comparative genomics of Sd1617 to representative strains in evaluating its pathogenesis.</title>
        <authorList>
            <person name="Aksomboon Vongsawan A."/>
            <person name="Kapatral V."/>
            <person name="Vaisvil B."/>
            <person name="Serichantalergs O."/>
            <person name="Hale T.L."/>
            <person name="Mason C.J."/>
        </authorList>
    </citation>
    <scope>NUCLEOTIDE SEQUENCE [LARGE SCALE GENOMIC DNA]</scope>
    <source>
        <strain evidence="1 2">1617</strain>
        <plasmid evidence="1 2">pSLG231</plasmid>
    </source>
</reference>
<dbReference type="KEGG" id="sdz:Asd1617_06175"/>
<geneLocation type="plasmid" evidence="1 2">
    <name>pSLG231</name>
</geneLocation>
<protein>
    <submittedName>
        <fullName evidence="1">Uncharacterized protein</fullName>
    </submittedName>
</protein>
<dbReference type="AlphaFoldDB" id="A0A0A7A448"/>
<sequence>MEDSQFLCLLRQLPLQAGIFSASSLSRSDEVICI</sequence>
<accession>A0A0A7A448</accession>
<gene>
    <name evidence="1" type="ORF">Asd1617_06175</name>
</gene>
<dbReference type="Proteomes" id="UP000031647">
    <property type="component" value="Plasmid pSLG231"/>
</dbReference>
<name>A0A0A7A448_SHIDY</name>
<proteinExistence type="predicted"/>
<dbReference type="EMBL" id="CP006737">
    <property type="protein sequence ID" value="AHA69002.1"/>
    <property type="molecule type" value="Genomic_DNA"/>
</dbReference>
<keyword evidence="1" id="KW-0614">Plasmid</keyword>
<dbReference type="PATRIC" id="fig|754093.4.peg.6043"/>
<evidence type="ECO:0000313" key="2">
    <source>
        <dbReference type="Proteomes" id="UP000031647"/>
    </source>
</evidence>
<organism evidence="1 2">
    <name type="scientific">Shigella dysenteriae 1617</name>
    <dbReference type="NCBI Taxonomy" id="754093"/>
    <lineage>
        <taxon>Bacteria</taxon>
        <taxon>Pseudomonadati</taxon>
        <taxon>Pseudomonadota</taxon>
        <taxon>Gammaproteobacteria</taxon>
        <taxon>Enterobacterales</taxon>
        <taxon>Enterobacteriaceae</taxon>
        <taxon>Shigella</taxon>
    </lineage>
</organism>
<evidence type="ECO:0000313" key="1">
    <source>
        <dbReference type="EMBL" id="AHA69002.1"/>
    </source>
</evidence>